<reference evidence="1 2" key="1">
    <citation type="journal article" date="2022" name="New Phytol.">
        <title>Ecological generalism drives hyperdiversity of secondary metabolite gene clusters in xylarialean endophytes.</title>
        <authorList>
            <person name="Franco M.E.E."/>
            <person name="Wisecaver J.H."/>
            <person name="Arnold A.E."/>
            <person name="Ju Y.M."/>
            <person name="Slot J.C."/>
            <person name="Ahrendt S."/>
            <person name="Moore L.P."/>
            <person name="Eastman K.E."/>
            <person name="Scott K."/>
            <person name="Konkel Z."/>
            <person name="Mondo S.J."/>
            <person name="Kuo A."/>
            <person name="Hayes R.D."/>
            <person name="Haridas S."/>
            <person name="Andreopoulos B."/>
            <person name="Riley R."/>
            <person name="LaButti K."/>
            <person name="Pangilinan J."/>
            <person name="Lipzen A."/>
            <person name="Amirebrahimi M."/>
            <person name="Yan J."/>
            <person name="Adam C."/>
            <person name="Keymanesh K."/>
            <person name="Ng V."/>
            <person name="Louie K."/>
            <person name="Northen T."/>
            <person name="Drula E."/>
            <person name="Henrissat B."/>
            <person name="Hsieh H.M."/>
            <person name="Youens-Clark K."/>
            <person name="Lutzoni F."/>
            <person name="Miadlikowska J."/>
            <person name="Eastwood D.C."/>
            <person name="Hamelin R.C."/>
            <person name="Grigoriev I.V."/>
            <person name="U'Ren J.M."/>
        </authorList>
    </citation>
    <scope>NUCLEOTIDE SEQUENCE [LARGE SCALE GENOMIC DNA]</scope>
    <source>
        <strain evidence="1 2">CBS 119005</strain>
    </source>
</reference>
<dbReference type="EMBL" id="MU393552">
    <property type="protein sequence ID" value="KAI4861444.1"/>
    <property type="molecule type" value="Genomic_DNA"/>
</dbReference>
<evidence type="ECO:0000313" key="2">
    <source>
        <dbReference type="Proteomes" id="UP001497700"/>
    </source>
</evidence>
<evidence type="ECO:0000313" key="1">
    <source>
        <dbReference type="EMBL" id="KAI4861444.1"/>
    </source>
</evidence>
<gene>
    <name evidence="1" type="ORF">F4820DRAFT_464717</name>
</gene>
<dbReference type="Proteomes" id="UP001497700">
    <property type="component" value="Unassembled WGS sequence"/>
</dbReference>
<comment type="caution">
    <text evidence="1">The sequence shown here is derived from an EMBL/GenBank/DDBJ whole genome shotgun (WGS) entry which is preliminary data.</text>
</comment>
<name>A0ACB9YPY8_9PEZI</name>
<protein>
    <submittedName>
        <fullName evidence="1">Uncharacterized protein</fullName>
    </submittedName>
</protein>
<proteinExistence type="predicted"/>
<accession>A0ACB9YPY8</accession>
<keyword evidence="2" id="KW-1185">Reference proteome</keyword>
<sequence>MSRIKSPSQLLRKQADALVAQAVAARRKNTGATVDSTLNSDDLFGGTPIFDQEPAWLAGIEKGSEVLGPIPSAEHDGAQHRPRETQRNSLVDLDRSSRSPTKSSGKHIYPTNSFPAPASPLAARGYGKQQGPIITQSNDDAGYNYAESSLGFPVERTEKHGEPAIKGQPSINLQLNPDVGQSSSSKSRNPAENSTADISTDPRSAHQRIAPPKPWPGFRLRDLLRDLDPDVDASHFIKALPIENQAYEYRFYSF</sequence>
<organism evidence="1 2">
    <name type="scientific">Hypoxylon rubiginosum</name>
    <dbReference type="NCBI Taxonomy" id="110542"/>
    <lineage>
        <taxon>Eukaryota</taxon>
        <taxon>Fungi</taxon>
        <taxon>Dikarya</taxon>
        <taxon>Ascomycota</taxon>
        <taxon>Pezizomycotina</taxon>
        <taxon>Sordariomycetes</taxon>
        <taxon>Xylariomycetidae</taxon>
        <taxon>Xylariales</taxon>
        <taxon>Hypoxylaceae</taxon>
        <taxon>Hypoxylon</taxon>
    </lineage>
</organism>